<evidence type="ECO:0000256" key="5">
    <source>
        <dbReference type="ARBA" id="ARBA00022801"/>
    </source>
</evidence>
<dbReference type="Gene3D" id="3.10.350.10">
    <property type="entry name" value="LysM domain"/>
    <property type="match status" value="1"/>
</dbReference>
<evidence type="ECO:0000259" key="8">
    <source>
        <dbReference type="PROSITE" id="PS51935"/>
    </source>
</evidence>
<evidence type="ECO:0000259" key="7">
    <source>
        <dbReference type="PROSITE" id="PS51782"/>
    </source>
</evidence>
<dbReference type="Gene3D" id="3.90.1720.10">
    <property type="entry name" value="endopeptidase domain like (from Nostoc punctiforme)"/>
    <property type="match status" value="1"/>
</dbReference>
<dbReference type="SUPFAM" id="SSF54001">
    <property type="entry name" value="Cysteine proteinases"/>
    <property type="match status" value="1"/>
</dbReference>
<gene>
    <name evidence="9" type="ORF">GCM10010170_106540</name>
</gene>
<dbReference type="EMBL" id="BAAARV010000135">
    <property type="protein sequence ID" value="GAA2393408.1"/>
    <property type="molecule type" value="Genomic_DNA"/>
</dbReference>
<keyword evidence="4" id="KW-0677">Repeat</keyword>
<dbReference type="PANTHER" id="PTHR47359">
    <property type="entry name" value="PEPTIDOGLYCAN DL-ENDOPEPTIDASE CWLO"/>
    <property type="match status" value="1"/>
</dbReference>
<sequence>MLALVVAVSAVPQEQAMADEPPSRIVVRPGDTLWALARRNGTTVADLQRLNNLGTSTLIRSGQTLILRDDRARQVATAIAYARAQLGKPYKFATAGPETFDCSGLVMQAWAAAGVRLPRVTYDQINAGEHIARDQLAPGDLVFTNSGGHVVLYIGDDEVINAGHTGVEVHLQALPREDQVVAYVRLTGR</sequence>
<dbReference type="InterPro" id="IPR000064">
    <property type="entry name" value="NLP_P60_dom"/>
</dbReference>
<dbReference type="SMART" id="SM00257">
    <property type="entry name" value="LysM"/>
    <property type="match status" value="1"/>
</dbReference>
<dbReference type="InterPro" id="IPR051794">
    <property type="entry name" value="PG_Endopeptidase_C40"/>
</dbReference>
<keyword evidence="10" id="KW-1185">Reference proteome</keyword>
<dbReference type="CDD" id="cd00118">
    <property type="entry name" value="LysM"/>
    <property type="match status" value="1"/>
</dbReference>
<accession>A0ABP5V6U1</accession>
<keyword evidence="2" id="KW-0645">Protease</keyword>
<evidence type="ECO:0000256" key="6">
    <source>
        <dbReference type="ARBA" id="ARBA00022807"/>
    </source>
</evidence>
<comment type="caution">
    <text evidence="9">The sequence shown here is derived from an EMBL/GenBank/DDBJ whole genome shotgun (WGS) entry which is preliminary data.</text>
</comment>
<reference evidence="10" key="1">
    <citation type="journal article" date="2019" name="Int. J. Syst. Evol. Microbiol.">
        <title>The Global Catalogue of Microorganisms (GCM) 10K type strain sequencing project: providing services to taxonomists for standard genome sequencing and annotation.</title>
        <authorList>
            <consortium name="The Broad Institute Genomics Platform"/>
            <consortium name="The Broad Institute Genome Sequencing Center for Infectious Disease"/>
            <person name="Wu L."/>
            <person name="Ma J."/>
        </authorList>
    </citation>
    <scope>NUCLEOTIDE SEQUENCE [LARGE SCALE GENOMIC DNA]</scope>
    <source>
        <strain evidence="10">JCM 3272</strain>
    </source>
</reference>
<evidence type="ECO:0000256" key="2">
    <source>
        <dbReference type="ARBA" id="ARBA00022670"/>
    </source>
</evidence>
<dbReference type="Pfam" id="PF01476">
    <property type="entry name" value="LysM"/>
    <property type="match status" value="1"/>
</dbReference>
<protein>
    <recommendedName>
        <fullName evidence="11">Peptidoglycan endopeptidase</fullName>
    </recommendedName>
</protein>
<feature type="domain" description="LysM" evidence="7">
    <location>
        <begin position="23"/>
        <end position="67"/>
    </location>
</feature>
<name>A0ABP5V6U1_9ACTN</name>
<dbReference type="Proteomes" id="UP001501444">
    <property type="component" value="Unassembled WGS sequence"/>
</dbReference>
<proteinExistence type="inferred from homology"/>
<evidence type="ECO:0000313" key="10">
    <source>
        <dbReference type="Proteomes" id="UP001501444"/>
    </source>
</evidence>
<dbReference type="InterPro" id="IPR036779">
    <property type="entry name" value="LysM_dom_sf"/>
</dbReference>
<keyword evidence="3" id="KW-0732">Signal</keyword>
<dbReference type="InterPro" id="IPR018392">
    <property type="entry name" value="LysM"/>
</dbReference>
<comment type="similarity">
    <text evidence="1">Belongs to the peptidase C40 family.</text>
</comment>
<dbReference type="Pfam" id="PF00877">
    <property type="entry name" value="NLPC_P60"/>
    <property type="match status" value="1"/>
</dbReference>
<dbReference type="PROSITE" id="PS51782">
    <property type="entry name" value="LYSM"/>
    <property type="match status" value="1"/>
</dbReference>
<dbReference type="SUPFAM" id="SSF54106">
    <property type="entry name" value="LysM domain"/>
    <property type="match status" value="1"/>
</dbReference>
<dbReference type="InterPro" id="IPR038765">
    <property type="entry name" value="Papain-like_cys_pep_sf"/>
</dbReference>
<dbReference type="PANTHER" id="PTHR47359:SF3">
    <property type="entry name" value="NLP_P60 DOMAIN-CONTAINING PROTEIN-RELATED"/>
    <property type="match status" value="1"/>
</dbReference>
<dbReference type="PROSITE" id="PS51935">
    <property type="entry name" value="NLPC_P60"/>
    <property type="match status" value="1"/>
</dbReference>
<evidence type="ECO:0000256" key="4">
    <source>
        <dbReference type="ARBA" id="ARBA00022737"/>
    </source>
</evidence>
<keyword evidence="6" id="KW-0788">Thiol protease</keyword>
<keyword evidence="5" id="KW-0378">Hydrolase</keyword>
<evidence type="ECO:0000313" key="9">
    <source>
        <dbReference type="EMBL" id="GAA2393408.1"/>
    </source>
</evidence>
<evidence type="ECO:0008006" key="11">
    <source>
        <dbReference type="Google" id="ProtNLM"/>
    </source>
</evidence>
<organism evidence="9 10">
    <name type="scientific">Dactylosporangium salmoneum</name>
    <dbReference type="NCBI Taxonomy" id="53361"/>
    <lineage>
        <taxon>Bacteria</taxon>
        <taxon>Bacillati</taxon>
        <taxon>Actinomycetota</taxon>
        <taxon>Actinomycetes</taxon>
        <taxon>Micromonosporales</taxon>
        <taxon>Micromonosporaceae</taxon>
        <taxon>Dactylosporangium</taxon>
    </lineage>
</organism>
<evidence type="ECO:0000256" key="3">
    <source>
        <dbReference type="ARBA" id="ARBA00022729"/>
    </source>
</evidence>
<evidence type="ECO:0000256" key="1">
    <source>
        <dbReference type="ARBA" id="ARBA00007074"/>
    </source>
</evidence>
<feature type="domain" description="NlpC/P60" evidence="8">
    <location>
        <begin position="72"/>
        <end position="189"/>
    </location>
</feature>
<dbReference type="RefSeq" id="WP_344620441.1">
    <property type="nucleotide sequence ID" value="NZ_BAAARV010000135.1"/>
</dbReference>